<organism evidence="1 2">
    <name type="scientific">Zingiber officinale</name>
    <name type="common">Ginger</name>
    <name type="synonym">Amomum zingiber</name>
    <dbReference type="NCBI Taxonomy" id="94328"/>
    <lineage>
        <taxon>Eukaryota</taxon>
        <taxon>Viridiplantae</taxon>
        <taxon>Streptophyta</taxon>
        <taxon>Embryophyta</taxon>
        <taxon>Tracheophyta</taxon>
        <taxon>Spermatophyta</taxon>
        <taxon>Magnoliopsida</taxon>
        <taxon>Liliopsida</taxon>
        <taxon>Zingiberales</taxon>
        <taxon>Zingiberaceae</taxon>
        <taxon>Zingiber</taxon>
    </lineage>
</organism>
<dbReference type="Proteomes" id="UP000734854">
    <property type="component" value="Unassembled WGS sequence"/>
</dbReference>
<dbReference type="EMBL" id="JACMSC010000004">
    <property type="protein sequence ID" value="KAG6525701.1"/>
    <property type="molecule type" value="Genomic_DNA"/>
</dbReference>
<evidence type="ECO:0000313" key="2">
    <source>
        <dbReference type="Proteomes" id="UP000734854"/>
    </source>
</evidence>
<accession>A0A8J5HIV9</accession>
<dbReference type="PANTHER" id="PTHR31973">
    <property type="entry name" value="POLYPROTEIN, PUTATIVE-RELATED"/>
    <property type="match status" value="1"/>
</dbReference>
<evidence type="ECO:0008006" key="3">
    <source>
        <dbReference type="Google" id="ProtNLM"/>
    </source>
</evidence>
<gene>
    <name evidence="1" type="ORF">ZIOFF_015667</name>
</gene>
<dbReference type="AlphaFoldDB" id="A0A8J5HIV9"/>
<name>A0A8J5HIV9_ZINOF</name>
<proteinExistence type="predicted"/>
<dbReference type="PANTHER" id="PTHR31973:SF195">
    <property type="entry name" value="MUDR FAMILY TRANSPOSASE"/>
    <property type="match status" value="1"/>
</dbReference>
<reference evidence="1 2" key="1">
    <citation type="submission" date="2020-08" db="EMBL/GenBank/DDBJ databases">
        <title>Plant Genome Project.</title>
        <authorList>
            <person name="Zhang R.-G."/>
        </authorList>
    </citation>
    <scope>NUCLEOTIDE SEQUENCE [LARGE SCALE GENOMIC DNA]</scope>
    <source>
        <tissue evidence="1">Rhizome</tissue>
    </source>
</reference>
<comment type="caution">
    <text evidence="1">The sequence shown here is derived from an EMBL/GenBank/DDBJ whole genome shotgun (WGS) entry which is preliminary data.</text>
</comment>
<evidence type="ECO:0000313" key="1">
    <source>
        <dbReference type="EMBL" id="KAG6525701.1"/>
    </source>
</evidence>
<sequence>MSQEEEEEDGQRQWAEIRREREGFESAASAEMLGHRGGDRLPALRMTSRIKVLVSYGGRIVEGEHGADYEGRSHRVVFLQESFEYSDLVESISQKLELRSNDVISDIIYRLPCMSNGVIHYYCMEVKDGDDICALVDSIVVVESTSYSQLYVKTRKYRVKNKRSVCTQEAELGGRQSIVGSLGLLHEPVMQSGRHSVYAPTSELIGDPFILPSRHNALSEAPFKPSLGASIFDKAGPSHEVMESFHVLSNSDVPLPESIGIPIATNDCQSNPSKEEDSDGLLGQDDCEEEAMIKVPEAFQFTVGANYPISADWIGLVGNTVRMVVGTEFDTTLEFQEKKDVINAVKLYSLNCSREYEVAKSSSRVWSVVCRNTKYGCSWQLRAARLKKLGGGWGITRYKGPHTCVARAISLDHRQLDSNFICNCILEGVKKDPSKSVGSIIVEIHNWLRFKPSYRKAWEAKQKTIARIWVIDNIEFTKLVIQIDGTFLYGKYKHSLLIATTIDGDNSMIPLAYALVESENVDS</sequence>
<protein>
    <recommendedName>
        <fullName evidence="3">Transposase MuDR plant domain-containing protein</fullName>
    </recommendedName>
</protein>
<keyword evidence="2" id="KW-1185">Reference proteome</keyword>